<dbReference type="InterPro" id="IPR036174">
    <property type="entry name" value="Znf_Sec23_Sec24_sf"/>
</dbReference>
<keyword evidence="4" id="KW-1185">Reference proteome</keyword>
<dbReference type="GO" id="GO:0070971">
    <property type="term" value="C:endoplasmic reticulum exit site"/>
    <property type="evidence" value="ECO:0007669"/>
    <property type="project" value="TreeGrafter"/>
</dbReference>
<name>A0A401RM99_CHIPU</name>
<dbReference type="InterPro" id="IPR050550">
    <property type="entry name" value="SEC23_SEC24_subfamily"/>
</dbReference>
<sequence>MEFASNHIYIDSPANTGQVQQAVYYRNHPMGTVKNTTHNEKPLAHVYDPVMDCNPAYEAKKPSSASVIDHVESEGPTYDNWNPAIAAASDDTGLCDQASSSTPSKITAAEPVYDVAEGSSNYYGNGRISGCQTTQHLANPSHAQHRFGDNTHSTPPPLPPRPRNLKKVPEYVQLLDLPPTKGPGHWTLPTSHRHHKVPPDSLPPPLPDRTFLKSEKEELKGNINVVLVNLGKLVDIKNVKPQKCTPVYCQNCSAAVSTLSKVENLHAVTWTCEFCNNKNVQDYRSNEPCFRDDQTYVHIPNPMTSDDIDDSLVVFCVDISGSMSVTFEMNRSSKSLYMTRLQAVQEAIIQSLDYLFETSPRTRVALVTFNNEVTIYGDGLSPPWTLHDFELIDQNYLKKQGVEAAQPHCILESRDALYCCIRQLQECGATALGPAALVSIAMASQKQGSKVIICTDGRANTILGNLEDIKDDKIYQSSKLFYSHLAEYAMMQGVIISVLTIEGTDCRLPELGQLADKTGGKVNITNPANLYNEFQLILEDDVIATNVTVTFIVHDSLYFKYEDDMSSKSVKHIGNVVRDMEITFEFGIKDSKLEQIQEKTALPFQVQIGFRLPDGQCVYRIITQEQPTTKHSAIAKDHINLSVLQIHAAQISARLAMEGRMQDAQKEALAQKALIEEILARKNDMEQGAIYESWMQSMSPIYSALNCKTQDAVTAQPLYEALSSKRNRESVVKSFTDDIANVAFRLKAAKKKMFKKPKFMVPL</sequence>
<evidence type="ECO:0000256" key="1">
    <source>
        <dbReference type="SAM" id="MobiDB-lite"/>
    </source>
</evidence>
<dbReference type="OMA" id="CANTSWC"/>
<dbReference type="EMBL" id="BEZZ01001521">
    <property type="protein sequence ID" value="GCC19214.1"/>
    <property type="molecule type" value="Genomic_DNA"/>
</dbReference>
<dbReference type="OrthoDB" id="1724672at2759"/>
<feature type="region of interest" description="Disordered" evidence="1">
    <location>
        <begin position="142"/>
        <end position="163"/>
    </location>
</feature>
<evidence type="ECO:0000259" key="2">
    <source>
        <dbReference type="PROSITE" id="PS50234"/>
    </source>
</evidence>
<dbReference type="PANTHER" id="PTHR13803:SF43">
    <property type="entry name" value="CIRCULARLY PERMUTATED RAS PROTEIN 1-LIKE"/>
    <property type="match status" value="1"/>
</dbReference>
<reference evidence="3 4" key="1">
    <citation type="journal article" date="2018" name="Nat. Ecol. Evol.">
        <title>Shark genomes provide insights into elasmobranch evolution and the origin of vertebrates.</title>
        <authorList>
            <person name="Hara Y"/>
            <person name="Yamaguchi K"/>
            <person name="Onimaru K"/>
            <person name="Kadota M"/>
            <person name="Koyanagi M"/>
            <person name="Keeley SD"/>
            <person name="Tatsumi K"/>
            <person name="Tanaka K"/>
            <person name="Motone F"/>
            <person name="Kageyama Y"/>
            <person name="Nozu R"/>
            <person name="Adachi N"/>
            <person name="Nishimura O"/>
            <person name="Nakagawa R"/>
            <person name="Tanegashima C"/>
            <person name="Kiyatake I"/>
            <person name="Matsumoto R"/>
            <person name="Murakumo K"/>
            <person name="Nishida K"/>
            <person name="Terakita A"/>
            <person name="Kuratani S"/>
            <person name="Sato K"/>
            <person name="Hyodo S Kuraku.S."/>
        </authorList>
    </citation>
    <scope>NUCLEOTIDE SEQUENCE [LARGE SCALE GENOMIC DNA]</scope>
</reference>
<dbReference type="STRING" id="137246.A0A401RM99"/>
<dbReference type="PROSITE" id="PS50234">
    <property type="entry name" value="VWFA"/>
    <property type="match status" value="1"/>
</dbReference>
<protein>
    <recommendedName>
        <fullName evidence="2">VWFA domain-containing protein</fullName>
    </recommendedName>
</protein>
<dbReference type="InterPro" id="IPR036465">
    <property type="entry name" value="vWFA_dom_sf"/>
</dbReference>
<dbReference type="SUPFAM" id="SSF53300">
    <property type="entry name" value="vWA-like"/>
    <property type="match status" value="1"/>
</dbReference>
<dbReference type="Gene3D" id="2.30.30.380">
    <property type="entry name" value="Zn-finger domain of Sec23/24"/>
    <property type="match status" value="1"/>
</dbReference>
<dbReference type="InterPro" id="IPR002035">
    <property type="entry name" value="VWF_A"/>
</dbReference>
<proteinExistence type="predicted"/>
<dbReference type="Gene3D" id="3.40.50.410">
    <property type="entry name" value="von Willebrand factor, type A domain"/>
    <property type="match status" value="1"/>
</dbReference>
<gene>
    <name evidence="3" type="ORF">chiPu_0018269</name>
</gene>
<accession>A0A401RM99</accession>
<dbReference type="GO" id="GO:0000149">
    <property type="term" value="F:SNARE binding"/>
    <property type="evidence" value="ECO:0007669"/>
    <property type="project" value="TreeGrafter"/>
</dbReference>
<feature type="region of interest" description="Disordered" evidence="1">
    <location>
        <begin position="181"/>
        <end position="206"/>
    </location>
</feature>
<feature type="domain" description="VWFA" evidence="2">
    <location>
        <begin position="312"/>
        <end position="547"/>
    </location>
</feature>
<comment type="caution">
    <text evidence="3">The sequence shown here is derived from an EMBL/GenBank/DDBJ whole genome shotgun (WGS) entry which is preliminary data.</text>
</comment>
<dbReference type="GO" id="GO:0030127">
    <property type="term" value="C:COPII vesicle coat"/>
    <property type="evidence" value="ECO:0007669"/>
    <property type="project" value="InterPro"/>
</dbReference>
<dbReference type="AlphaFoldDB" id="A0A401RM99"/>
<organism evidence="3 4">
    <name type="scientific">Chiloscyllium punctatum</name>
    <name type="common">Brownbanded bambooshark</name>
    <name type="synonym">Hemiscyllium punctatum</name>
    <dbReference type="NCBI Taxonomy" id="137246"/>
    <lineage>
        <taxon>Eukaryota</taxon>
        <taxon>Metazoa</taxon>
        <taxon>Chordata</taxon>
        <taxon>Craniata</taxon>
        <taxon>Vertebrata</taxon>
        <taxon>Chondrichthyes</taxon>
        <taxon>Elasmobranchii</taxon>
        <taxon>Galeomorphii</taxon>
        <taxon>Galeoidea</taxon>
        <taxon>Orectolobiformes</taxon>
        <taxon>Hemiscylliidae</taxon>
        <taxon>Chiloscyllium</taxon>
    </lineage>
</organism>
<dbReference type="SUPFAM" id="SSF82919">
    <property type="entry name" value="Zn-finger domain of Sec23/24"/>
    <property type="match status" value="1"/>
</dbReference>
<dbReference type="GO" id="GO:0006886">
    <property type="term" value="P:intracellular protein transport"/>
    <property type="evidence" value="ECO:0007669"/>
    <property type="project" value="InterPro"/>
</dbReference>
<dbReference type="PANTHER" id="PTHR13803">
    <property type="entry name" value="SEC24-RELATED PROTEIN"/>
    <property type="match status" value="1"/>
</dbReference>
<dbReference type="GO" id="GO:0008270">
    <property type="term" value="F:zinc ion binding"/>
    <property type="evidence" value="ECO:0007669"/>
    <property type="project" value="InterPro"/>
</dbReference>
<dbReference type="Proteomes" id="UP000287033">
    <property type="component" value="Unassembled WGS sequence"/>
</dbReference>
<dbReference type="GO" id="GO:0090110">
    <property type="term" value="P:COPII-coated vesicle cargo loading"/>
    <property type="evidence" value="ECO:0007669"/>
    <property type="project" value="TreeGrafter"/>
</dbReference>
<evidence type="ECO:0000313" key="4">
    <source>
        <dbReference type="Proteomes" id="UP000287033"/>
    </source>
</evidence>
<evidence type="ECO:0000313" key="3">
    <source>
        <dbReference type="EMBL" id="GCC19214.1"/>
    </source>
</evidence>